<protein>
    <submittedName>
        <fullName evidence="1">Uncharacterized protein</fullName>
    </submittedName>
</protein>
<dbReference type="AlphaFoldDB" id="A0A9D9ED15"/>
<evidence type="ECO:0000313" key="2">
    <source>
        <dbReference type="Proteomes" id="UP000823619"/>
    </source>
</evidence>
<sequence length="78" mass="8730">MHVDPAGKEKALAMLFNPLGSDIVRTVRLPLYYTGLERTAMIREQEGAAKKYRIDPEDHTVEVTVTIPAGGYTWLVVE</sequence>
<name>A0A9D9ED15_9BACT</name>
<proteinExistence type="predicted"/>
<reference evidence="1" key="2">
    <citation type="journal article" date="2021" name="PeerJ">
        <title>Extensive microbial diversity within the chicken gut microbiome revealed by metagenomics and culture.</title>
        <authorList>
            <person name="Gilroy R."/>
            <person name="Ravi A."/>
            <person name="Getino M."/>
            <person name="Pursley I."/>
            <person name="Horton D.L."/>
            <person name="Alikhan N.F."/>
            <person name="Baker D."/>
            <person name="Gharbi K."/>
            <person name="Hall N."/>
            <person name="Watson M."/>
            <person name="Adriaenssens E.M."/>
            <person name="Foster-Nyarko E."/>
            <person name="Jarju S."/>
            <person name="Secka A."/>
            <person name="Antonio M."/>
            <person name="Oren A."/>
            <person name="Chaudhuri R.R."/>
            <person name="La Ragione R."/>
            <person name="Hildebrand F."/>
            <person name="Pallen M.J."/>
        </authorList>
    </citation>
    <scope>NUCLEOTIDE SEQUENCE</scope>
    <source>
        <strain evidence="1">D5-748</strain>
    </source>
</reference>
<dbReference type="Proteomes" id="UP000823619">
    <property type="component" value="Unassembled WGS sequence"/>
</dbReference>
<accession>A0A9D9ED15</accession>
<gene>
    <name evidence="1" type="ORF">IAC23_05840</name>
</gene>
<reference evidence="1" key="1">
    <citation type="submission" date="2020-10" db="EMBL/GenBank/DDBJ databases">
        <authorList>
            <person name="Gilroy R."/>
        </authorList>
    </citation>
    <scope>NUCLEOTIDE SEQUENCE</scope>
    <source>
        <strain evidence="1">D5-748</strain>
    </source>
</reference>
<dbReference type="EMBL" id="JADIMO010000072">
    <property type="protein sequence ID" value="MBO8445198.1"/>
    <property type="molecule type" value="Genomic_DNA"/>
</dbReference>
<comment type="caution">
    <text evidence="1">The sequence shown here is derived from an EMBL/GenBank/DDBJ whole genome shotgun (WGS) entry which is preliminary data.</text>
</comment>
<evidence type="ECO:0000313" key="1">
    <source>
        <dbReference type="EMBL" id="MBO8445198.1"/>
    </source>
</evidence>
<organism evidence="1 2">
    <name type="scientific">Candidatus Cryptobacteroides merdavium</name>
    <dbReference type="NCBI Taxonomy" id="2840769"/>
    <lineage>
        <taxon>Bacteria</taxon>
        <taxon>Pseudomonadati</taxon>
        <taxon>Bacteroidota</taxon>
        <taxon>Bacteroidia</taxon>
        <taxon>Bacteroidales</taxon>
        <taxon>Candidatus Cryptobacteroides</taxon>
    </lineage>
</organism>